<evidence type="ECO:0000256" key="2">
    <source>
        <dbReference type="ARBA" id="ARBA00022801"/>
    </source>
</evidence>
<accession>A0A8B8I0T4</accession>
<dbReference type="GO" id="GO:0016020">
    <property type="term" value="C:membrane"/>
    <property type="evidence" value="ECO:0007669"/>
    <property type="project" value="TreeGrafter"/>
</dbReference>
<dbReference type="InterPro" id="IPR050266">
    <property type="entry name" value="AB_hydrolase_sf"/>
</dbReference>
<evidence type="ECO:0000259" key="3">
    <source>
        <dbReference type="Pfam" id="PF00561"/>
    </source>
</evidence>
<dbReference type="SUPFAM" id="SSF53474">
    <property type="entry name" value="alpha/beta-Hydrolases"/>
    <property type="match status" value="1"/>
</dbReference>
<feature type="domain" description="AB hydrolase-1" evidence="3">
    <location>
        <begin position="29"/>
        <end position="155"/>
    </location>
</feature>
<evidence type="ECO:0000313" key="5">
    <source>
        <dbReference type="RefSeq" id="XP_026490699.2"/>
    </source>
</evidence>
<dbReference type="InterPro" id="IPR001261">
    <property type="entry name" value="ArgE/DapE_CS"/>
</dbReference>
<keyword evidence="2" id="KW-0378">Hydrolase</keyword>
<dbReference type="GO" id="GO:0016787">
    <property type="term" value="F:hydrolase activity"/>
    <property type="evidence" value="ECO:0007669"/>
    <property type="project" value="UniProtKB-KW"/>
</dbReference>
<dbReference type="RefSeq" id="XP_026490699.2">
    <property type="nucleotide sequence ID" value="XM_026634914.2"/>
</dbReference>
<proteinExistence type="inferred from homology"/>
<dbReference type="PROSITE" id="PS00758">
    <property type="entry name" value="ARGE_DAPE_CPG2_1"/>
    <property type="match status" value="1"/>
</dbReference>
<evidence type="ECO:0000256" key="1">
    <source>
        <dbReference type="ARBA" id="ARBA00008645"/>
    </source>
</evidence>
<dbReference type="OrthoDB" id="6431331at2759"/>
<dbReference type="PANTHER" id="PTHR43798">
    <property type="entry name" value="MONOACYLGLYCEROL LIPASE"/>
    <property type="match status" value="1"/>
</dbReference>
<dbReference type="AlphaFoldDB" id="A0A8B8I0T4"/>
<dbReference type="Pfam" id="PF00561">
    <property type="entry name" value="Abhydrolase_1"/>
    <property type="match status" value="1"/>
</dbReference>
<name>A0A8B8I0T4_VANTA</name>
<dbReference type="OMA" id="LSWEPRM"/>
<sequence>MLKKTEEWSIEAIWGKIACVSWGDPGNFPVLMVHGHMDTAATFIPIVQHLPDKYYYVAIDLPGHGKSDPFPVGPLISQAHHMVAIQLVIQHLKWEAFVYMAHSSGFIIGILYNYIYPNRISKMVNLDPPPPLSMNCFPDYSPNLWYQYFYDDYYENYSRWELEHSKEYSYEQAINLLVRSRKLSKEQSAVVLSRTLVPVGNGKYRLSWEPRMKKVVAIPMTEEMLIKIATTNAPAMLNIVASIDETFEMLKERGDHLMKRLQESIPVFIVINVTGTHDIHITKPEAFVDKINDFLNSDIKTKRLAKL</sequence>
<evidence type="ECO:0000313" key="4">
    <source>
        <dbReference type="Proteomes" id="UP001652626"/>
    </source>
</evidence>
<keyword evidence="4" id="KW-1185">Reference proteome</keyword>
<dbReference type="InterPro" id="IPR000073">
    <property type="entry name" value="AB_hydrolase_1"/>
</dbReference>
<protein>
    <submittedName>
        <fullName evidence="5">Serine hydrolase-like protein</fullName>
    </submittedName>
</protein>
<reference evidence="5" key="1">
    <citation type="submission" date="2025-08" db="UniProtKB">
        <authorList>
            <consortium name="RefSeq"/>
        </authorList>
    </citation>
    <scope>IDENTIFICATION</scope>
    <source>
        <tissue evidence="5">Whole body</tissue>
    </source>
</reference>
<dbReference type="InterPro" id="IPR029058">
    <property type="entry name" value="AB_hydrolase_fold"/>
</dbReference>
<dbReference type="Gene3D" id="3.40.50.1820">
    <property type="entry name" value="alpha/beta hydrolase"/>
    <property type="match status" value="1"/>
</dbReference>
<dbReference type="PANTHER" id="PTHR43798:SF14">
    <property type="entry name" value="SERINE HYDROLASE-LIKE PROTEIN DDB_G0286239"/>
    <property type="match status" value="1"/>
</dbReference>
<comment type="similarity">
    <text evidence="1">Belongs to the AB hydrolase superfamily.</text>
</comment>
<organism evidence="4 5">
    <name type="scientific">Vanessa tameamea</name>
    <name type="common">Kamehameha butterfly</name>
    <dbReference type="NCBI Taxonomy" id="334116"/>
    <lineage>
        <taxon>Eukaryota</taxon>
        <taxon>Metazoa</taxon>
        <taxon>Ecdysozoa</taxon>
        <taxon>Arthropoda</taxon>
        <taxon>Hexapoda</taxon>
        <taxon>Insecta</taxon>
        <taxon>Pterygota</taxon>
        <taxon>Neoptera</taxon>
        <taxon>Endopterygota</taxon>
        <taxon>Lepidoptera</taxon>
        <taxon>Glossata</taxon>
        <taxon>Ditrysia</taxon>
        <taxon>Papilionoidea</taxon>
        <taxon>Nymphalidae</taxon>
        <taxon>Nymphalinae</taxon>
        <taxon>Vanessa</taxon>
    </lineage>
</organism>
<dbReference type="Proteomes" id="UP001652626">
    <property type="component" value="Chromosome 29"/>
</dbReference>
<gene>
    <name evidence="5" type="primary">LOC113396849</name>
</gene>
<dbReference type="GeneID" id="113396849"/>